<dbReference type="EC" id="2.3.1.39" evidence="4"/>
<dbReference type="SUPFAM" id="SSF55048">
    <property type="entry name" value="Probable ACP-binding domain of malonyl-CoA ACP transacylase"/>
    <property type="match status" value="1"/>
</dbReference>
<reference evidence="8" key="1">
    <citation type="submission" date="2018-05" db="EMBL/GenBank/DDBJ databases">
        <title>Genome Sequencing of selected type strains of the family Eggerthellaceae.</title>
        <authorList>
            <person name="Danylec N."/>
            <person name="Stoll D.A."/>
            <person name="Doetsch A."/>
            <person name="Huch M."/>
        </authorList>
    </citation>
    <scope>NUCLEOTIDE SEQUENCE [LARGE SCALE GENOMIC DNA]</scope>
    <source>
        <strain evidence="8">DSM 24851</strain>
    </source>
</reference>
<dbReference type="Pfam" id="PF00698">
    <property type="entry name" value="Acyl_transf_1"/>
    <property type="match status" value="1"/>
</dbReference>
<evidence type="ECO:0000259" key="6">
    <source>
        <dbReference type="SMART" id="SM00827"/>
    </source>
</evidence>
<keyword evidence="1 4" id="KW-0808">Transferase</keyword>
<dbReference type="FunFam" id="3.30.70.250:FF:000001">
    <property type="entry name" value="Malonyl CoA-acyl carrier protein transacylase"/>
    <property type="match status" value="1"/>
</dbReference>
<dbReference type="EMBL" id="QIBX01000001">
    <property type="protein sequence ID" value="RNL41892.1"/>
    <property type="molecule type" value="Genomic_DNA"/>
</dbReference>
<feature type="active site" evidence="5">
    <location>
        <position position="90"/>
    </location>
</feature>
<dbReference type="InterPro" id="IPR016036">
    <property type="entry name" value="Malonyl_transacylase_ACP-bd"/>
</dbReference>
<dbReference type="InterPro" id="IPR050858">
    <property type="entry name" value="Mal-CoA-ACP_Trans/PKS_FabD"/>
</dbReference>
<evidence type="ECO:0000256" key="3">
    <source>
        <dbReference type="ARBA" id="ARBA00048462"/>
    </source>
</evidence>
<keyword evidence="8" id="KW-1185">Reference proteome</keyword>
<name>A0A3N0B480_9ACTN</name>
<feature type="domain" description="Malonyl-CoA:ACP transacylase (MAT)" evidence="6">
    <location>
        <begin position="7"/>
        <end position="307"/>
    </location>
</feature>
<dbReference type="GO" id="GO:0005829">
    <property type="term" value="C:cytosol"/>
    <property type="evidence" value="ECO:0007669"/>
    <property type="project" value="TreeGrafter"/>
</dbReference>
<dbReference type="InterPro" id="IPR024925">
    <property type="entry name" value="Malonyl_CoA-ACP_transAc"/>
</dbReference>
<dbReference type="PANTHER" id="PTHR42681">
    <property type="entry name" value="MALONYL-COA-ACYL CARRIER PROTEIN TRANSACYLASE, MITOCHONDRIAL"/>
    <property type="match status" value="1"/>
</dbReference>
<sequence>MGKVAFLLSGQGAQKPGMGVGLLDIPEAREVFDAAADVFGFDVADACLNATPERLNDTAIAQPAMCTCSVASAAALRAAGVEPQFVAGFSLGQIGALAVSGMVGVEDAFRIAAFRAAVMAKAAAERDGAMCALMGGEPAEVEEVCETCAEGDVLVPANYNSPGQIVVSGDRAAVARAQEAWVARPKHRAAMLATSGAFHSPLMQSAADELAEFLAGIEFREASVPLVCNVDARPLAAADAAHHLVAQVVSPVRFEQSVLWLAEQGVDTFVECGFGGVLVGLVRRTDKSAARFKAESAEDIAAVKEHLSA</sequence>
<comment type="similarity">
    <text evidence="4">Belongs to the fabD family.</text>
</comment>
<accession>A0A3N0B480</accession>
<evidence type="ECO:0000313" key="8">
    <source>
        <dbReference type="Proteomes" id="UP000269591"/>
    </source>
</evidence>
<protein>
    <recommendedName>
        <fullName evidence="4">Malonyl CoA-acyl carrier protein transacylase</fullName>
        <ecNumber evidence="4">2.3.1.39</ecNumber>
    </recommendedName>
</protein>
<evidence type="ECO:0000256" key="5">
    <source>
        <dbReference type="PIRSR" id="PIRSR000446-1"/>
    </source>
</evidence>
<dbReference type="OrthoDB" id="9808669at2"/>
<proteinExistence type="inferred from homology"/>
<dbReference type="GO" id="GO:0006633">
    <property type="term" value="P:fatty acid biosynthetic process"/>
    <property type="evidence" value="ECO:0007669"/>
    <property type="project" value="TreeGrafter"/>
</dbReference>
<dbReference type="AlphaFoldDB" id="A0A3N0B480"/>
<comment type="caution">
    <text evidence="7">The sequence shown here is derived from an EMBL/GenBank/DDBJ whole genome shotgun (WGS) entry which is preliminary data.</text>
</comment>
<dbReference type="SUPFAM" id="SSF52151">
    <property type="entry name" value="FabD/lysophospholipase-like"/>
    <property type="match status" value="1"/>
</dbReference>
<evidence type="ECO:0000256" key="4">
    <source>
        <dbReference type="PIRNR" id="PIRNR000446"/>
    </source>
</evidence>
<dbReference type="Gene3D" id="3.30.70.250">
    <property type="entry name" value="Malonyl-CoA ACP transacylase, ACP-binding"/>
    <property type="match status" value="1"/>
</dbReference>
<dbReference type="PIRSF" id="PIRSF000446">
    <property type="entry name" value="Mct"/>
    <property type="match status" value="1"/>
</dbReference>
<organism evidence="7 8">
    <name type="scientific">Slackia equolifaciens</name>
    <dbReference type="NCBI Taxonomy" id="498718"/>
    <lineage>
        <taxon>Bacteria</taxon>
        <taxon>Bacillati</taxon>
        <taxon>Actinomycetota</taxon>
        <taxon>Coriobacteriia</taxon>
        <taxon>Eggerthellales</taxon>
        <taxon>Eggerthellaceae</taxon>
        <taxon>Slackia</taxon>
    </lineage>
</organism>
<evidence type="ECO:0000313" key="7">
    <source>
        <dbReference type="EMBL" id="RNL41892.1"/>
    </source>
</evidence>
<feature type="active site" evidence="5">
    <location>
        <position position="199"/>
    </location>
</feature>
<dbReference type="Proteomes" id="UP000269591">
    <property type="component" value="Unassembled WGS sequence"/>
</dbReference>
<dbReference type="InterPro" id="IPR001227">
    <property type="entry name" value="Ac_transferase_dom_sf"/>
</dbReference>
<dbReference type="InterPro" id="IPR016035">
    <property type="entry name" value="Acyl_Trfase/lysoPLipase"/>
</dbReference>
<dbReference type="RefSeq" id="WP_123207755.1">
    <property type="nucleotide sequence ID" value="NZ_JBHTHO010000004.1"/>
</dbReference>
<comment type="catalytic activity">
    <reaction evidence="3 4">
        <text>holo-[ACP] + malonyl-CoA = malonyl-[ACP] + CoA</text>
        <dbReference type="Rhea" id="RHEA:41792"/>
        <dbReference type="Rhea" id="RHEA-COMP:9623"/>
        <dbReference type="Rhea" id="RHEA-COMP:9685"/>
        <dbReference type="ChEBI" id="CHEBI:57287"/>
        <dbReference type="ChEBI" id="CHEBI:57384"/>
        <dbReference type="ChEBI" id="CHEBI:64479"/>
        <dbReference type="ChEBI" id="CHEBI:78449"/>
        <dbReference type="EC" id="2.3.1.39"/>
    </reaction>
</comment>
<dbReference type="PANTHER" id="PTHR42681:SF1">
    <property type="entry name" value="MALONYL-COA-ACYL CARRIER PROTEIN TRANSACYLASE, MITOCHONDRIAL"/>
    <property type="match status" value="1"/>
</dbReference>
<evidence type="ECO:0000256" key="2">
    <source>
        <dbReference type="ARBA" id="ARBA00023315"/>
    </source>
</evidence>
<evidence type="ECO:0000256" key="1">
    <source>
        <dbReference type="ARBA" id="ARBA00022679"/>
    </source>
</evidence>
<dbReference type="InterPro" id="IPR014043">
    <property type="entry name" value="Acyl_transferase_dom"/>
</dbReference>
<dbReference type="Gene3D" id="3.40.366.10">
    <property type="entry name" value="Malonyl-Coenzyme A Acyl Carrier Protein, domain 2"/>
    <property type="match status" value="1"/>
</dbReference>
<dbReference type="SMART" id="SM00827">
    <property type="entry name" value="PKS_AT"/>
    <property type="match status" value="1"/>
</dbReference>
<keyword evidence="2 4" id="KW-0012">Acyltransferase</keyword>
<gene>
    <name evidence="7" type="ORF">DMP06_00305</name>
</gene>
<dbReference type="GO" id="GO:0004314">
    <property type="term" value="F:[acyl-carrier-protein] S-malonyltransferase activity"/>
    <property type="evidence" value="ECO:0007669"/>
    <property type="project" value="UniProtKB-EC"/>
</dbReference>